<protein>
    <submittedName>
        <fullName evidence="5">Maltose O-acetyltransferase</fullName>
        <ecNumber evidence="5">2.3.1.79</ecNumber>
    </submittedName>
</protein>
<dbReference type="PANTHER" id="PTHR23416">
    <property type="entry name" value="SIALIC ACID SYNTHASE-RELATED"/>
    <property type="match status" value="1"/>
</dbReference>
<dbReference type="Proteomes" id="UP000315440">
    <property type="component" value="Unassembled WGS sequence"/>
</dbReference>
<evidence type="ECO:0000256" key="2">
    <source>
        <dbReference type="ARBA" id="ARBA00022679"/>
    </source>
</evidence>
<dbReference type="InterPro" id="IPR018357">
    <property type="entry name" value="Hexapep_transf_CS"/>
</dbReference>
<keyword evidence="3" id="KW-0677">Repeat</keyword>
<evidence type="ECO:0000313" key="6">
    <source>
        <dbReference type="Proteomes" id="UP000315440"/>
    </source>
</evidence>
<accession>A0A5C5ZRR7</accession>
<keyword evidence="6" id="KW-1185">Reference proteome</keyword>
<dbReference type="InterPro" id="IPR011004">
    <property type="entry name" value="Trimer_LpxA-like_sf"/>
</dbReference>
<gene>
    <name evidence="5" type="primary">maa_1</name>
    <name evidence="5" type="ORF">Mal64_01270</name>
</gene>
<dbReference type="PANTHER" id="PTHR23416:SF23">
    <property type="entry name" value="ACETYLTRANSFERASE C18B11.09C-RELATED"/>
    <property type="match status" value="1"/>
</dbReference>
<name>A0A5C5ZRR7_9BACT</name>
<dbReference type="InterPro" id="IPR051159">
    <property type="entry name" value="Hexapeptide_acetyltransf"/>
</dbReference>
<sequence length="188" mass="19926">MRRVIRGAATAVAVLLSPATWRWQFRLWEYYVKFNMRAIGRLGSIGEGTHIEPTAKLTDPERIFLGKNGHINHMVCLQPGDAVIRIGDDFLCGPGTMLFATNYTPGPGLLRESDWSGGDITIGDDVWLGAGVVVTAGVTIGDRAVVAAGAVVTKDVAPGTIVGGVPAKAIGQRPPPLQELVNQVAADQ</sequence>
<evidence type="ECO:0000256" key="3">
    <source>
        <dbReference type="ARBA" id="ARBA00022737"/>
    </source>
</evidence>
<organism evidence="5 6">
    <name type="scientific">Pseudobythopirellula maris</name>
    <dbReference type="NCBI Taxonomy" id="2527991"/>
    <lineage>
        <taxon>Bacteria</taxon>
        <taxon>Pseudomonadati</taxon>
        <taxon>Planctomycetota</taxon>
        <taxon>Planctomycetia</taxon>
        <taxon>Pirellulales</taxon>
        <taxon>Lacipirellulaceae</taxon>
        <taxon>Pseudobythopirellula</taxon>
    </lineage>
</organism>
<proteinExistence type="inferred from homology"/>
<dbReference type="InterPro" id="IPR001451">
    <property type="entry name" value="Hexapep"/>
</dbReference>
<comment type="similarity">
    <text evidence="1">Belongs to the transferase hexapeptide repeat family.</text>
</comment>
<comment type="caution">
    <text evidence="5">The sequence shown here is derived from an EMBL/GenBank/DDBJ whole genome shotgun (WGS) entry which is preliminary data.</text>
</comment>
<dbReference type="AlphaFoldDB" id="A0A5C5ZRR7"/>
<keyword evidence="2 5" id="KW-0808">Transferase</keyword>
<dbReference type="GO" id="GO:0008925">
    <property type="term" value="F:maltose O-acetyltransferase activity"/>
    <property type="evidence" value="ECO:0007669"/>
    <property type="project" value="UniProtKB-EC"/>
</dbReference>
<dbReference type="EMBL" id="SJPQ01000001">
    <property type="protein sequence ID" value="TWT89748.1"/>
    <property type="molecule type" value="Genomic_DNA"/>
</dbReference>
<dbReference type="Gene3D" id="2.160.10.10">
    <property type="entry name" value="Hexapeptide repeat proteins"/>
    <property type="match status" value="1"/>
</dbReference>
<dbReference type="Pfam" id="PF00132">
    <property type="entry name" value="Hexapep"/>
    <property type="match status" value="1"/>
</dbReference>
<evidence type="ECO:0000313" key="5">
    <source>
        <dbReference type="EMBL" id="TWT89748.1"/>
    </source>
</evidence>
<dbReference type="PROSITE" id="PS00101">
    <property type="entry name" value="HEXAPEP_TRANSFERASES"/>
    <property type="match status" value="1"/>
</dbReference>
<dbReference type="SUPFAM" id="SSF51161">
    <property type="entry name" value="Trimeric LpxA-like enzymes"/>
    <property type="match status" value="1"/>
</dbReference>
<keyword evidence="4 5" id="KW-0012">Acyltransferase</keyword>
<evidence type="ECO:0000256" key="1">
    <source>
        <dbReference type="ARBA" id="ARBA00007274"/>
    </source>
</evidence>
<evidence type="ECO:0000256" key="4">
    <source>
        <dbReference type="ARBA" id="ARBA00023315"/>
    </source>
</evidence>
<dbReference type="EC" id="2.3.1.79" evidence="5"/>
<reference evidence="5 6" key="1">
    <citation type="submission" date="2019-02" db="EMBL/GenBank/DDBJ databases">
        <title>Deep-cultivation of Planctomycetes and their phenomic and genomic characterization uncovers novel biology.</title>
        <authorList>
            <person name="Wiegand S."/>
            <person name="Jogler M."/>
            <person name="Boedeker C."/>
            <person name="Pinto D."/>
            <person name="Vollmers J."/>
            <person name="Rivas-Marin E."/>
            <person name="Kohn T."/>
            <person name="Peeters S.H."/>
            <person name="Heuer A."/>
            <person name="Rast P."/>
            <person name="Oberbeckmann S."/>
            <person name="Bunk B."/>
            <person name="Jeske O."/>
            <person name="Meyerdierks A."/>
            <person name="Storesund J.E."/>
            <person name="Kallscheuer N."/>
            <person name="Luecker S."/>
            <person name="Lage O.M."/>
            <person name="Pohl T."/>
            <person name="Merkel B.J."/>
            <person name="Hornburger P."/>
            <person name="Mueller R.-W."/>
            <person name="Bruemmer F."/>
            <person name="Labrenz M."/>
            <person name="Spormann A.M."/>
            <person name="Op Den Camp H."/>
            <person name="Overmann J."/>
            <person name="Amann R."/>
            <person name="Jetten M.S.M."/>
            <person name="Mascher T."/>
            <person name="Medema M.H."/>
            <person name="Devos D.P."/>
            <person name="Kaster A.-K."/>
            <person name="Ovreas L."/>
            <person name="Rohde M."/>
            <person name="Galperin M.Y."/>
            <person name="Jogler C."/>
        </authorList>
    </citation>
    <scope>NUCLEOTIDE SEQUENCE [LARGE SCALE GENOMIC DNA]</scope>
    <source>
        <strain evidence="5 6">Mal64</strain>
    </source>
</reference>